<dbReference type="EMBL" id="QEKO01000004">
    <property type="protein sequence ID" value="PVY61336.1"/>
    <property type="molecule type" value="Genomic_DNA"/>
</dbReference>
<dbReference type="Proteomes" id="UP000246145">
    <property type="component" value="Unassembled WGS sequence"/>
</dbReference>
<evidence type="ECO:0000313" key="1">
    <source>
        <dbReference type="EMBL" id="PVY61336.1"/>
    </source>
</evidence>
<proteinExistence type="predicted"/>
<dbReference type="Pfam" id="PF13618">
    <property type="entry name" value="Gluconate_2-dh3"/>
    <property type="match status" value="1"/>
</dbReference>
<dbReference type="InterPro" id="IPR006311">
    <property type="entry name" value="TAT_signal"/>
</dbReference>
<dbReference type="RefSeq" id="WP_243410925.1">
    <property type="nucleotide sequence ID" value="NZ_JACCEX010000004.1"/>
</dbReference>
<dbReference type="STRING" id="1231391.GCA_000308195_00936"/>
<dbReference type="AlphaFoldDB" id="A0A2U1CJZ7"/>
<reference evidence="1 2" key="1">
    <citation type="submission" date="2018-04" db="EMBL/GenBank/DDBJ databases">
        <title>Genomic Encyclopedia of Type Strains, Phase IV (KMG-IV): sequencing the most valuable type-strain genomes for metagenomic binning, comparative biology and taxonomic classification.</title>
        <authorList>
            <person name="Goeker M."/>
        </authorList>
    </citation>
    <scope>NUCLEOTIDE SEQUENCE [LARGE SCALE GENOMIC DNA]</scope>
    <source>
        <strain evidence="1 2">DSM 10065</strain>
    </source>
</reference>
<gene>
    <name evidence="1" type="ORF">C7440_2886</name>
</gene>
<accession>A0A2U1CJZ7</accession>
<name>A0A2U1CJZ7_9BURK</name>
<dbReference type="InterPro" id="IPR027056">
    <property type="entry name" value="Gluconate_2DH_su3"/>
</dbReference>
<dbReference type="PROSITE" id="PS51318">
    <property type="entry name" value="TAT"/>
    <property type="match status" value="1"/>
</dbReference>
<sequence>MTTANKSPGAAAGNLLSRACAAASPSTWPSGAPDFFSRRRFVQAALALPAVLALPACSNETQRPALARTFFSADEYRFIQAATARLIPGDDKDPGALEAGVPVFIDRQLSGPYGRADRWYMEGPWAAGSDQQGYQLEETPAQLYRKAIAGVDAYCRERHDGKPYAELSPEDQDQVLHDLDENKIELEDFPAQAFFSVLWQNTQEGFLSDPMYGGNRDFAGWKLIGFPGPRYNYVDEITRYGDPYTMPPVGLLGRDGTRMRS</sequence>
<protein>
    <submittedName>
        <fullName evidence="1">Gluconate 2-dehydrogenase gamma chain</fullName>
    </submittedName>
</protein>
<evidence type="ECO:0000313" key="2">
    <source>
        <dbReference type="Proteomes" id="UP000246145"/>
    </source>
</evidence>
<keyword evidence="2" id="KW-1185">Reference proteome</keyword>
<comment type="caution">
    <text evidence="1">The sequence shown here is derived from an EMBL/GenBank/DDBJ whole genome shotgun (WGS) entry which is preliminary data.</text>
</comment>
<organism evidence="1 2">
    <name type="scientific">Pusillimonas noertemannii</name>
    <dbReference type="NCBI Taxonomy" id="305977"/>
    <lineage>
        <taxon>Bacteria</taxon>
        <taxon>Pseudomonadati</taxon>
        <taxon>Pseudomonadota</taxon>
        <taxon>Betaproteobacteria</taxon>
        <taxon>Burkholderiales</taxon>
        <taxon>Alcaligenaceae</taxon>
        <taxon>Pusillimonas</taxon>
    </lineage>
</organism>